<gene>
    <name evidence="6" type="primary">nudC</name>
    <name evidence="6" type="ORF">AB406_1313</name>
</gene>
<dbReference type="InterPro" id="IPR050241">
    <property type="entry name" value="NAD-cap_RNA_hydrolase_NudC"/>
</dbReference>
<dbReference type="GO" id="GO:0019677">
    <property type="term" value="P:NAD+ catabolic process"/>
    <property type="evidence" value="ECO:0007669"/>
    <property type="project" value="TreeGrafter"/>
</dbReference>
<dbReference type="PROSITE" id="PS51462">
    <property type="entry name" value="NUDIX"/>
    <property type="match status" value="1"/>
</dbReference>
<evidence type="ECO:0000259" key="5">
    <source>
        <dbReference type="PROSITE" id="PS51462"/>
    </source>
</evidence>
<dbReference type="Gene3D" id="3.90.79.10">
    <property type="entry name" value="Nucleoside Triphosphate Pyrophosphohydrolase"/>
    <property type="match status" value="1"/>
</dbReference>
<dbReference type="PANTHER" id="PTHR42904">
    <property type="entry name" value="NUDIX HYDROLASE, NUDC SUBFAMILY"/>
    <property type="match status" value="1"/>
</dbReference>
<reference evidence="6 7" key="1">
    <citation type="submission" date="2015-06" db="EMBL/GenBank/DDBJ databases">
        <title>R. anatipestifer strain HXb2 is the most virulent strain so far, and the genome sequence would help us uncover the pathogenesis.</title>
        <authorList>
            <person name="Hu Q."/>
            <person name="Qi J."/>
            <person name="Bo H."/>
            <person name="Liu G."/>
            <person name="Tao M."/>
            <person name="Ding Y."/>
            <person name="Xue Y."/>
        </authorList>
    </citation>
    <scope>NUCLEOTIDE SEQUENCE [LARGE SCALE GENOMIC DNA]</scope>
    <source>
        <strain evidence="6 7">HXb2</strain>
    </source>
</reference>
<comment type="cofactor">
    <cofactor evidence="1">
        <name>Mg(2+)</name>
        <dbReference type="ChEBI" id="CHEBI:18420"/>
    </cofactor>
</comment>
<dbReference type="PANTHER" id="PTHR42904:SF12">
    <property type="entry name" value="ADP-RIBOSE PYROPHOSPHATASE-RELATED"/>
    <property type="match status" value="1"/>
</dbReference>
<dbReference type="SUPFAM" id="SSF55811">
    <property type="entry name" value="Nudix"/>
    <property type="match status" value="1"/>
</dbReference>
<dbReference type="Pfam" id="PF00293">
    <property type="entry name" value="NUDIX"/>
    <property type="match status" value="1"/>
</dbReference>
<accession>A0A1S7DT25</accession>
<dbReference type="GO" id="GO:0046872">
    <property type="term" value="F:metal ion binding"/>
    <property type="evidence" value="ECO:0007669"/>
    <property type="project" value="UniProtKB-KW"/>
</dbReference>
<proteinExistence type="predicted"/>
<dbReference type="RefSeq" id="WP_079207471.1">
    <property type="nucleotide sequence ID" value="NZ_CP011859.1"/>
</dbReference>
<evidence type="ECO:0000256" key="4">
    <source>
        <dbReference type="ARBA" id="ARBA00022842"/>
    </source>
</evidence>
<dbReference type="GO" id="GO:0005829">
    <property type="term" value="C:cytosol"/>
    <property type="evidence" value="ECO:0007669"/>
    <property type="project" value="TreeGrafter"/>
</dbReference>
<name>A0A1S7DT25_RIEAN</name>
<dbReference type="GO" id="GO:0035529">
    <property type="term" value="F:NADH pyrophosphatase activity"/>
    <property type="evidence" value="ECO:0007669"/>
    <property type="project" value="TreeGrafter"/>
</dbReference>
<feature type="domain" description="Nudix hydrolase" evidence="5">
    <location>
        <begin position="32"/>
        <end position="169"/>
    </location>
</feature>
<dbReference type="GO" id="GO:0006742">
    <property type="term" value="P:NADP+ catabolic process"/>
    <property type="evidence" value="ECO:0007669"/>
    <property type="project" value="TreeGrafter"/>
</dbReference>
<evidence type="ECO:0000256" key="3">
    <source>
        <dbReference type="ARBA" id="ARBA00022801"/>
    </source>
</evidence>
<evidence type="ECO:0000313" key="6">
    <source>
        <dbReference type="EMBL" id="AQY22260.1"/>
    </source>
</evidence>
<evidence type="ECO:0000256" key="2">
    <source>
        <dbReference type="ARBA" id="ARBA00022723"/>
    </source>
</evidence>
<dbReference type="AlphaFoldDB" id="A0A1S7DT25"/>
<evidence type="ECO:0000313" key="7">
    <source>
        <dbReference type="Proteomes" id="UP000189883"/>
    </source>
</evidence>
<dbReference type="Proteomes" id="UP000189883">
    <property type="component" value="Chromosome"/>
</dbReference>
<dbReference type="InterPro" id="IPR015797">
    <property type="entry name" value="NUDIX_hydrolase-like_dom_sf"/>
</dbReference>
<keyword evidence="4" id="KW-0460">Magnesium</keyword>
<organism evidence="6 7">
    <name type="scientific">Riemerella anatipestifer</name>
    <name type="common">Moraxella anatipestifer</name>
    <dbReference type="NCBI Taxonomy" id="34085"/>
    <lineage>
        <taxon>Bacteria</taxon>
        <taxon>Pseudomonadati</taxon>
        <taxon>Bacteroidota</taxon>
        <taxon>Flavobacteriia</taxon>
        <taxon>Flavobacteriales</taxon>
        <taxon>Weeksellaceae</taxon>
        <taxon>Riemerella</taxon>
    </lineage>
</organism>
<evidence type="ECO:0000256" key="1">
    <source>
        <dbReference type="ARBA" id="ARBA00001946"/>
    </source>
</evidence>
<dbReference type="InterPro" id="IPR000086">
    <property type="entry name" value="NUDIX_hydrolase_dom"/>
</dbReference>
<protein>
    <submittedName>
        <fullName evidence="6">NADH pyrophosphatase</fullName>
    </submittedName>
</protein>
<dbReference type="EMBL" id="CP011859">
    <property type="protein sequence ID" value="AQY22260.1"/>
    <property type="molecule type" value="Genomic_DNA"/>
</dbReference>
<dbReference type="CDD" id="cd04681">
    <property type="entry name" value="NUDIX_Hydrolase"/>
    <property type="match status" value="1"/>
</dbReference>
<sequence length="181" mass="21141">MTLKYCPKCGKETLVFTDLRKFSCNECSFVLYHNCAAAVAVLITCGDEILFTRRNQNPKKGMLDLPGGFCDPKETAENTCKRELYEELKLNIDLNKLRYLSSQDNIYHYKGIDYNTMDLFFQYELTEKPKLELELDEVSEIIWVNKNDLNLDNLAFDSQKRFFSEVNKLSEILDKRLTNMS</sequence>
<keyword evidence="2" id="KW-0479">Metal-binding</keyword>
<keyword evidence="3" id="KW-0378">Hydrolase</keyword>